<evidence type="ECO:0000313" key="3">
    <source>
        <dbReference type="Proteomes" id="UP001178507"/>
    </source>
</evidence>
<organism evidence="2 3">
    <name type="scientific">Effrenium voratum</name>
    <dbReference type="NCBI Taxonomy" id="2562239"/>
    <lineage>
        <taxon>Eukaryota</taxon>
        <taxon>Sar</taxon>
        <taxon>Alveolata</taxon>
        <taxon>Dinophyceae</taxon>
        <taxon>Suessiales</taxon>
        <taxon>Symbiodiniaceae</taxon>
        <taxon>Effrenium</taxon>
    </lineage>
</organism>
<proteinExistence type="predicted"/>
<dbReference type="AlphaFoldDB" id="A0AA36NA28"/>
<feature type="region of interest" description="Disordered" evidence="1">
    <location>
        <begin position="15"/>
        <end position="52"/>
    </location>
</feature>
<accession>A0AA36NA28</accession>
<protein>
    <recommendedName>
        <fullName evidence="4">C3H1-type domain-containing protein</fullName>
    </recommendedName>
</protein>
<dbReference type="Proteomes" id="UP001178507">
    <property type="component" value="Unassembled WGS sequence"/>
</dbReference>
<comment type="caution">
    <text evidence="2">The sequence shown here is derived from an EMBL/GenBank/DDBJ whole genome shotgun (WGS) entry which is preliminary data.</text>
</comment>
<evidence type="ECO:0008006" key="4">
    <source>
        <dbReference type="Google" id="ProtNLM"/>
    </source>
</evidence>
<keyword evidence="3" id="KW-1185">Reference proteome</keyword>
<evidence type="ECO:0000313" key="2">
    <source>
        <dbReference type="EMBL" id="CAJ1395841.1"/>
    </source>
</evidence>
<evidence type="ECO:0000256" key="1">
    <source>
        <dbReference type="SAM" id="MobiDB-lite"/>
    </source>
</evidence>
<reference evidence="2" key="1">
    <citation type="submission" date="2023-08" db="EMBL/GenBank/DDBJ databases">
        <authorList>
            <person name="Chen Y."/>
            <person name="Shah S."/>
            <person name="Dougan E. K."/>
            <person name="Thang M."/>
            <person name="Chan C."/>
        </authorList>
    </citation>
    <scope>NUCLEOTIDE SEQUENCE</scope>
</reference>
<sequence>MGGYRPSLMANSYKALQPLEPGAQIETEPRETPRAWRERARKPRQDRQVKVTSAPAAALGLLDAPKGGCGHGLAPPACRASNLSAEAQPWRPQVPQVPQMPPPMPPQMPMMPMQQVPQMRMMHQMPMPMQQMPMRQMQPVVQVQPGTYMHCSNIQMVAVPQGPPLGPIGPVGYPHGTSPAPYATSPAPISHAREGDCLRLAQVLPAPEKERELPSKGSAQHALKSCKPCAFVWQGCRNGTQCEFCHLCEPGERKRRKKERRMAKRES</sequence>
<dbReference type="EMBL" id="CAUJNA010003211">
    <property type="protein sequence ID" value="CAJ1395841.1"/>
    <property type="molecule type" value="Genomic_DNA"/>
</dbReference>
<feature type="compositionally biased region" description="Basic and acidic residues" evidence="1">
    <location>
        <begin position="27"/>
        <end position="49"/>
    </location>
</feature>
<name>A0AA36NA28_9DINO</name>
<gene>
    <name evidence="2" type="ORF">EVOR1521_LOCUS20175</name>
</gene>